<dbReference type="PANTHER" id="PTHR43500:SF1">
    <property type="entry name" value="CYSTATHIONINE BETA-LYASE-RELATED"/>
    <property type="match status" value="1"/>
</dbReference>
<evidence type="ECO:0000256" key="1">
    <source>
        <dbReference type="ARBA" id="ARBA00001933"/>
    </source>
</evidence>
<evidence type="ECO:0000256" key="4">
    <source>
        <dbReference type="ARBA" id="ARBA00023239"/>
    </source>
</evidence>
<dbReference type="Gene3D" id="3.90.1150.10">
    <property type="entry name" value="Aspartate Aminotransferase, domain 1"/>
    <property type="match status" value="1"/>
</dbReference>
<dbReference type="NCBIfam" id="TIGR01324">
    <property type="entry name" value="cysta_beta_ly_B"/>
    <property type="match status" value="1"/>
</dbReference>
<evidence type="ECO:0000256" key="5">
    <source>
        <dbReference type="ARBA" id="ARBA00047517"/>
    </source>
</evidence>
<comment type="catalytic activity">
    <reaction evidence="5">
        <text>L,L-cystathionine + H2O = L-homocysteine + pyruvate + NH4(+)</text>
        <dbReference type="Rhea" id="RHEA:13965"/>
        <dbReference type="ChEBI" id="CHEBI:15361"/>
        <dbReference type="ChEBI" id="CHEBI:15377"/>
        <dbReference type="ChEBI" id="CHEBI:28938"/>
        <dbReference type="ChEBI" id="CHEBI:58161"/>
        <dbReference type="ChEBI" id="CHEBI:58199"/>
    </reaction>
</comment>
<dbReference type="KEGG" id="pacr:FXN63_22830"/>
<dbReference type="SUPFAM" id="SSF53383">
    <property type="entry name" value="PLP-dependent transferases"/>
    <property type="match status" value="1"/>
</dbReference>
<organism evidence="8 9">
    <name type="scientific">Pigmentiphaga aceris</name>
    <dbReference type="NCBI Taxonomy" id="1940612"/>
    <lineage>
        <taxon>Bacteria</taxon>
        <taxon>Pseudomonadati</taxon>
        <taxon>Pseudomonadota</taxon>
        <taxon>Betaproteobacteria</taxon>
        <taxon>Burkholderiales</taxon>
        <taxon>Alcaligenaceae</taxon>
        <taxon>Pigmentiphaga</taxon>
    </lineage>
</organism>
<reference evidence="8 9" key="1">
    <citation type="submission" date="2019-08" db="EMBL/GenBank/DDBJ databases">
        <title>Amphibian skin-associated Pigmentiphaga: genome sequence and occurrence across geography and hosts.</title>
        <authorList>
            <person name="Bletz M.C."/>
            <person name="Bunk B."/>
            <person name="Sproeer C."/>
            <person name="Biwer P."/>
            <person name="Reiter S."/>
            <person name="Rabemananjara F.C.E."/>
            <person name="Schulz S."/>
            <person name="Overmann J."/>
            <person name="Vences M."/>
        </authorList>
    </citation>
    <scope>NUCLEOTIDE SEQUENCE [LARGE SCALE GENOMIC DNA]</scope>
    <source>
        <strain evidence="8 9">Mada1488</strain>
    </source>
</reference>
<keyword evidence="3 6" id="KW-0663">Pyridoxal phosphate</keyword>
<evidence type="ECO:0000256" key="3">
    <source>
        <dbReference type="ARBA" id="ARBA00022898"/>
    </source>
</evidence>
<dbReference type="PIRSF" id="PIRSF001434">
    <property type="entry name" value="CGS"/>
    <property type="match status" value="1"/>
</dbReference>
<dbReference type="PANTHER" id="PTHR43500">
    <property type="entry name" value="CYSTATHIONINE BETA-LYASE-RELATED"/>
    <property type="match status" value="1"/>
</dbReference>
<evidence type="ECO:0000256" key="6">
    <source>
        <dbReference type="PIRSR" id="PIRSR001434-2"/>
    </source>
</evidence>
<keyword evidence="4 8" id="KW-0456">Lyase</keyword>
<dbReference type="EC" id="4.4.1.8" evidence="8"/>
<dbReference type="FunFam" id="3.40.640.10:FF:000046">
    <property type="entry name" value="Cystathionine gamma-lyase"/>
    <property type="match status" value="1"/>
</dbReference>
<dbReference type="GO" id="GO:0030170">
    <property type="term" value="F:pyridoxal phosphate binding"/>
    <property type="evidence" value="ECO:0007669"/>
    <property type="project" value="InterPro"/>
</dbReference>
<dbReference type="GO" id="GO:0019346">
    <property type="term" value="P:transsulfuration"/>
    <property type="evidence" value="ECO:0007669"/>
    <property type="project" value="InterPro"/>
</dbReference>
<evidence type="ECO:0000313" key="9">
    <source>
        <dbReference type="Proteomes" id="UP000325161"/>
    </source>
</evidence>
<dbReference type="Pfam" id="PF01053">
    <property type="entry name" value="Cys_Met_Meta_PP"/>
    <property type="match status" value="1"/>
</dbReference>
<evidence type="ECO:0000256" key="7">
    <source>
        <dbReference type="RuleBase" id="RU362118"/>
    </source>
</evidence>
<comment type="similarity">
    <text evidence="2 7">Belongs to the trans-sulfuration enzymes family.</text>
</comment>
<dbReference type="InterPro" id="IPR006233">
    <property type="entry name" value="Cys_b_lyase_bac"/>
</dbReference>
<dbReference type="InterPro" id="IPR015421">
    <property type="entry name" value="PyrdxlP-dep_Trfase_major"/>
</dbReference>
<dbReference type="InterPro" id="IPR015424">
    <property type="entry name" value="PyrdxlP-dep_Trfase"/>
</dbReference>
<proteinExistence type="inferred from homology"/>
<dbReference type="GO" id="GO:0019450">
    <property type="term" value="P:L-cysteine catabolic process to pyruvate"/>
    <property type="evidence" value="ECO:0007669"/>
    <property type="project" value="TreeGrafter"/>
</dbReference>
<comment type="cofactor">
    <cofactor evidence="1 7">
        <name>pyridoxal 5'-phosphate</name>
        <dbReference type="ChEBI" id="CHEBI:597326"/>
    </cofactor>
</comment>
<protein>
    <submittedName>
        <fullName evidence="8">Cystathionine beta-lyase</fullName>
        <ecNumber evidence="8">4.4.1.8</ecNumber>
    </submittedName>
</protein>
<feature type="modified residue" description="N6-(pyridoxal phosphate)lysine" evidence="6">
    <location>
        <position position="207"/>
    </location>
</feature>
<gene>
    <name evidence="8" type="primary">metC</name>
    <name evidence="8" type="ORF">FXN63_22830</name>
</gene>
<accession>A0A5C0B8E3</accession>
<dbReference type="Gene3D" id="3.40.640.10">
    <property type="entry name" value="Type I PLP-dependent aspartate aminotransferase-like (Major domain)"/>
    <property type="match status" value="1"/>
</dbReference>
<name>A0A5C0B8E3_9BURK</name>
<keyword evidence="9" id="KW-1185">Reference proteome</keyword>
<dbReference type="InterPro" id="IPR000277">
    <property type="entry name" value="Cys/Met-Metab_PyrdxlP-dep_enz"/>
</dbReference>
<dbReference type="InterPro" id="IPR015422">
    <property type="entry name" value="PyrdxlP-dep_Trfase_small"/>
</dbReference>
<sequence length="393" mass="41711">MLADASPVTRLIHTAPAPAGFASLTQPVHHASTVLFPSVHDHEIRDGFDETRYNYGLSHTPTTLPLSRAVADWEGGYNALLTPSGLSAVSLAMLSCLSAGDHVLIPSNAYVPAKILAKGLLSRLGITHTLYDPLIGADIESLMTPATRLVWVETPGSITMEVADLPAIAKVAHAHGAQVAVDNTWSSGSLLRVFEKGADLSVQALTKYHGGHGDLLMGAVVTADHAGWHRVRETSHEIGFGVSADDAFLVLRGMQTMALRLKHVGDVALSMANWLAARPEIQRVLHPALPSCPGHETWKRDFTGSSGLFSVVFDPQYDDAAIARFVDSLQLFGIGASWGGTASLALVYRAMRGKVAGQNGEPGGHIVRLNIGLEAEADLRADLLRGMSALHGA</sequence>
<dbReference type="AlphaFoldDB" id="A0A5C0B8E3"/>
<evidence type="ECO:0000313" key="8">
    <source>
        <dbReference type="EMBL" id="QEI09511.1"/>
    </source>
</evidence>
<evidence type="ECO:0000256" key="2">
    <source>
        <dbReference type="ARBA" id="ARBA00009077"/>
    </source>
</evidence>
<dbReference type="OrthoDB" id="9805807at2"/>
<dbReference type="EMBL" id="CP043046">
    <property type="protein sequence ID" value="QEI09511.1"/>
    <property type="molecule type" value="Genomic_DNA"/>
</dbReference>
<dbReference type="GO" id="GO:0047804">
    <property type="term" value="F:cysteine-S-conjugate beta-lyase activity"/>
    <property type="evidence" value="ECO:0007669"/>
    <property type="project" value="InterPro"/>
</dbReference>
<dbReference type="Proteomes" id="UP000325161">
    <property type="component" value="Chromosome"/>
</dbReference>